<reference evidence="2" key="1">
    <citation type="submission" date="2016-10" db="EMBL/GenBank/DDBJ databases">
        <authorList>
            <person name="Varghese N."/>
            <person name="Submissions S."/>
        </authorList>
    </citation>
    <scope>NUCLEOTIDE SEQUENCE [LARGE SCALE GENOMIC DNA]</scope>
    <source>
        <strain evidence="2">CGMCC 4.3506</strain>
    </source>
</reference>
<dbReference type="AlphaFoldDB" id="A0A1G7YS12"/>
<keyword evidence="2" id="KW-1185">Reference proteome</keyword>
<accession>A0A1G7YS12</accession>
<organism evidence="1 2">
    <name type="scientific">Lentzea fradiae</name>
    <dbReference type="NCBI Taxonomy" id="200378"/>
    <lineage>
        <taxon>Bacteria</taxon>
        <taxon>Bacillati</taxon>
        <taxon>Actinomycetota</taxon>
        <taxon>Actinomycetes</taxon>
        <taxon>Pseudonocardiales</taxon>
        <taxon>Pseudonocardiaceae</taxon>
        <taxon>Lentzea</taxon>
    </lineage>
</organism>
<dbReference type="Proteomes" id="UP000199623">
    <property type="component" value="Unassembled WGS sequence"/>
</dbReference>
<name>A0A1G7YS12_9PSEU</name>
<evidence type="ECO:0000313" key="2">
    <source>
        <dbReference type="Proteomes" id="UP000199623"/>
    </source>
</evidence>
<proteinExistence type="predicted"/>
<sequence>MMPRLVLDLVRAKDRAQAEEACTRINSLVFWNGLLSQVSPALASALVHGLWHRGEHSEDLILGLLADIAGGFVDERDSTAFGEVSVEDCLREVCRGYPAYVEILETGVNADSRTACIDLIVQCGLADSGLRDRSIFFLVEAVRRADLAQYRSVIEDSLNEPRAVEGG</sequence>
<dbReference type="STRING" id="200378.SAMN05216553_114112"/>
<protein>
    <submittedName>
        <fullName evidence="1">Uncharacterized protein</fullName>
    </submittedName>
</protein>
<dbReference type="EMBL" id="FNCC01000014">
    <property type="protein sequence ID" value="SDG99224.1"/>
    <property type="molecule type" value="Genomic_DNA"/>
</dbReference>
<gene>
    <name evidence="1" type="ORF">SAMN05216553_114112</name>
</gene>
<evidence type="ECO:0000313" key="1">
    <source>
        <dbReference type="EMBL" id="SDG99224.1"/>
    </source>
</evidence>